<evidence type="ECO:0000256" key="1">
    <source>
        <dbReference type="PROSITE-ProRule" id="PRU00325"/>
    </source>
</evidence>
<proteinExistence type="predicted"/>
<sequence length="677" mass="77667">MAYDGSQEKVNWGTSVCTKSEKQLDIGEVMKFLENINQYPNVSYPPAKPKAGDAYLFVANIPEEQENWKSDQYRWLNYGSKDIPKRDPLVKKLFFVGKNPEGKTNKFQRHVYTLIGDQRVPKPVLVHYIGDETVMVDHPHGNTKKSNDPYYTTAPSVRRSANLSKKSSKVNLNDSEPHVLDMFSNPVLIPRNKVQVRNIIRNIKKASEKNRPTNEDMATLYRLGTELPGFFHYTRSFPDLVIIVGLCDIASEVENLLKLNAGPLVFSFHETFKVGKFFVTAFNFVHAAFSDRPVIPLSFLVTENVDDYIIFEKFLHCISENISSLELIETAVVTNQEHNFTSSLNSVFPNFVQVYDWELVLMTARSWLRKNNQCVKVITDRAEDLRVLLNSCSQEDFEKNLEKIRKQWDDAFVKYFDEYLLDIIRKRLGRWLLDKYKLYHPQMGVIGARNLDLQVVVRHLQDVKEVTLDILLPSLYHLQVYLSTNVLKGFCGLGKFKLSSELNFLKREQDEIILPSKVYEPQEIVNILKVRGISLVFEEMQEEGDIGSIVQAQRIVEMDNIVHSHQLQAFLVKSPSGSLQAVRLFPRESCSCSLNQRCSHIMAVMLAVGLPLITDLHSKVKSSRKIRMQQSKFLRNDLNASSNLIDYEHVNMLPQPAAIGPSDVEDNMVPVELVYQN</sequence>
<dbReference type="InterPro" id="IPR007527">
    <property type="entry name" value="Znf_SWIM"/>
</dbReference>
<gene>
    <name evidence="4" type="primary">LOC100203952</name>
</gene>
<feature type="domain" description="SWIM-type" evidence="2">
    <location>
        <begin position="570"/>
        <end position="609"/>
    </location>
</feature>
<organism evidence="3 4">
    <name type="scientific">Hydra vulgaris</name>
    <name type="common">Hydra</name>
    <name type="synonym">Hydra attenuata</name>
    <dbReference type="NCBI Taxonomy" id="6087"/>
    <lineage>
        <taxon>Eukaryota</taxon>
        <taxon>Metazoa</taxon>
        <taxon>Cnidaria</taxon>
        <taxon>Hydrozoa</taxon>
        <taxon>Hydroidolina</taxon>
        <taxon>Anthoathecata</taxon>
        <taxon>Aplanulata</taxon>
        <taxon>Hydridae</taxon>
        <taxon>Hydra</taxon>
    </lineage>
</organism>
<evidence type="ECO:0000313" key="3">
    <source>
        <dbReference type="Proteomes" id="UP001652625"/>
    </source>
</evidence>
<protein>
    <submittedName>
        <fullName evidence="4">Uncharacterized protein LOC100203952</fullName>
    </submittedName>
</protein>
<dbReference type="GeneID" id="100203952"/>
<keyword evidence="3" id="KW-1185">Reference proteome</keyword>
<dbReference type="Proteomes" id="UP001652625">
    <property type="component" value="Chromosome 11"/>
</dbReference>
<dbReference type="RefSeq" id="XP_065666908.1">
    <property type="nucleotide sequence ID" value="XM_065810836.1"/>
</dbReference>
<accession>A0ABM4CY68</accession>
<keyword evidence="1" id="KW-0479">Metal-binding</keyword>
<reference evidence="4" key="1">
    <citation type="submission" date="2025-08" db="UniProtKB">
        <authorList>
            <consortium name="RefSeq"/>
        </authorList>
    </citation>
    <scope>IDENTIFICATION</scope>
</reference>
<dbReference type="PROSITE" id="PS50966">
    <property type="entry name" value="ZF_SWIM"/>
    <property type="match status" value="1"/>
</dbReference>
<name>A0ABM4CY68_HYDVU</name>
<keyword evidence="1" id="KW-0862">Zinc</keyword>
<evidence type="ECO:0000259" key="2">
    <source>
        <dbReference type="PROSITE" id="PS50966"/>
    </source>
</evidence>
<keyword evidence="1" id="KW-0863">Zinc-finger</keyword>
<evidence type="ECO:0000313" key="4">
    <source>
        <dbReference type="RefSeq" id="XP_065666908.1"/>
    </source>
</evidence>